<evidence type="ECO:0000256" key="1">
    <source>
        <dbReference type="ARBA" id="ARBA00022679"/>
    </source>
</evidence>
<dbReference type="KEGG" id="mvc:MSVAZ_2982"/>
<reference evidence="3 4" key="1">
    <citation type="submission" date="2014-07" db="EMBL/GenBank/DDBJ databases">
        <title>Methanogenic archaea and the global carbon cycle.</title>
        <authorList>
            <person name="Henriksen J.R."/>
            <person name="Luke J."/>
            <person name="Reinhart S."/>
            <person name="Benedict M.N."/>
            <person name="Youngblut N.D."/>
            <person name="Metcalf M.E."/>
            <person name="Whitaker R.J."/>
            <person name="Metcalf W.W."/>
        </authorList>
    </citation>
    <scope>NUCLEOTIDE SEQUENCE [LARGE SCALE GENOMIC DNA]</scope>
    <source>
        <strain evidence="3 4">Z-761</strain>
    </source>
</reference>
<evidence type="ECO:0000313" key="4">
    <source>
        <dbReference type="Proteomes" id="UP000033096"/>
    </source>
</evidence>
<dbReference type="GO" id="GO:0016757">
    <property type="term" value="F:glycosyltransferase activity"/>
    <property type="evidence" value="ECO:0007669"/>
    <property type="project" value="UniProtKB-KW"/>
</dbReference>
<gene>
    <name evidence="3" type="ORF">MSVAZ_2982</name>
</gene>
<dbReference type="PANTHER" id="PTHR46401">
    <property type="entry name" value="GLYCOSYLTRANSFERASE WBBK-RELATED"/>
    <property type="match status" value="1"/>
</dbReference>
<dbReference type="GeneID" id="24811506"/>
<dbReference type="STRING" id="1434123.MSVAZ_2982"/>
<dbReference type="EC" id="2.4.1.-" evidence="3"/>
<evidence type="ECO:0000259" key="2">
    <source>
        <dbReference type="Pfam" id="PF00534"/>
    </source>
</evidence>
<name>A0A0E3LI19_9EURY</name>
<keyword evidence="3" id="KW-0328">Glycosyltransferase</keyword>
<dbReference type="PATRIC" id="fig|1434123.4.peg.3661"/>
<sequence>MEIHQILPTFSPGDAIGNEVIEINKTLKKWGYNSNIYAENIHPEMDAKRHLEYNKVSSKDNVLIFHFSIGSNVSHYVRTLPDKKIIRFHGIVPEKYLYGINNYIQYLLAWGREELNSYPEITNLALANSRYTQLELNNLGFKNTEIFPLLLDLNIYNKSPNKSILSRFDDDYVNLLFVGRIIPQKNQHLILKIFSYYKLINPKSRLFLIGNYEGCESYLDQLQEIIRKLKLKDVYIPGKVSMDDLISYYKLADVFLCVSEWETFCVPLVESMYFDTPILAYNCTAIPDTLGNSGILINKLKSDEIAEMINLVVQDEVFRNKIIRKQRERLKYFERPTMENLLKEYIQKVIE</sequence>
<keyword evidence="1 3" id="KW-0808">Transferase</keyword>
<dbReference type="SUPFAM" id="SSF53756">
    <property type="entry name" value="UDP-Glycosyltransferase/glycogen phosphorylase"/>
    <property type="match status" value="1"/>
</dbReference>
<dbReference type="Gene3D" id="3.40.50.2000">
    <property type="entry name" value="Glycogen Phosphorylase B"/>
    <property type="match status" value="1"/>
</dbReference>
<feature type="domain" description="Glycosyl transferase family 1" evidence="2">
    <location>
        <begin position="168"/>
        <end position="328"/>
    </location>
</feature>
<dbReference type="Proteomes" id="UP000033096">
    <property type="component" value="Chromosome"/>
</dbReference>
<protein>
    <submittedName>
        <fullName evidence="3">Glycosyltransferase</fullName>
        <ecNumber evidence="3">2.4.1.-</ecNumber>
    </submittedName>
</protein>
<organism evidence="3 4">
    <name type="scientific">Methanosarcina vacuolata Z-761</name>
    <dbReference type="NCBI Taxonomy" id="1434123"/>
    <lineage>
        <taxon>Archaea</taxon>
        <taxon>Methanobacteriati</taxon>
        <taxon>Methanobacteriota</taxon>
        <taxon>Stenosarchaea group</taxon>
        <taxon>Methanomicrobia</taxon>
        <taxon>Methanosarcinales</taxon>
        <taxon>Methanosarcinaceae</taxon>
        <taxon>Methanosarcina</taxon>
    </lineage>
</organism>
<dbReference type="EMBL" id="CP009520">
    <property type="protein sequence ID" value="AKB45251.1"/>
    <property type="molecule type" value="Genomic_DNA"/>
</dbReference>
<dbReference type="Pfam" id="PF00534">
    <property type="entry name" value="Glycos_transf_1"/>
    <property type="match status" value="1"/>
</dbReference>
<dbReference type="PANTHER" id="PTHR46401:SF2">
    <property type="entry name" value="GLYCOSYLTRANSFERASE WBBK-RELATED"/>
    <property type="match status" value="1"/>
</dbReference>
<keyword evidence="4" id="KW-1185">Reference proteome</keyword>
<dbReference type="HOGENOM" id="CLU_009583_27_5_2"/>
<accession>A0A0E3LI19</accession>
<dbReference type="AlphaFoldDB" id="A0A0E3LI19"/>
<proteinExistence type="predicted"/>
<dbReference type="RefSeq" id="WP_048122535.1">
    <property type="nucleotide sequence ID" value="NZ_CP009520.1"/>
</dbReference>
<evidence type="ECO:0000313" key="3">
    <source>
        <dbReference type="EMBL" id="AKB45251.1"/>
    </source>
</evidence>
<dbReference type="InterPro" id="IPR001296">
    <property type="entry name" value="Glyco_trans_1"/>
</dbReference>